<evidence type="ECO:0000259" key="13">
    <source>
        <dbReference type="PROSITE" id="PS50235"/>
    </source>
</evidence>
<dbReference type="SUPFAM" id="SSF54236">
    <property type="entry name" value="Ubiquitin-like"/>
    <property type="match status" value="1"/>
</dbReference>
<keyword evidence="5 10" id="KW-0863">Zinc-finger</keyword>
<feature type="compositionally biased region" description="Basic and acidic residues" evidence="12">
    <location>
        <begin position="188"/>
        <end position="202"/>
    </location>
</feature>
<evidence type="ECO:0000256" key="3">
    <source>
        <dbReference type="ARBA" id="ARBA00022670"/>
    </source>
</evidence>
<dbReference type="GO" id="GO:0004843">
    <property type="term" value="F:cysteine-type deubiquitinase activity"/>
    <property type="evidence" value="ECO:0007669"/>
    <property type="project" value="UniProtKB-UniRule"/>
</dbReference>
<dbReference type="InterPro" id="IPR001607">
    <property type="entry name" value="Znf_UBP"/>
</dbReference>
<protein>
    <recommendedName>
        <fullName evidence="11">Ubiquitin carboxyl-terminal hydrolase</fullName>
        <ecNumber evidence="11">3.4.19.12</ecNumber>
    </recommendedName>
</protein>
<dbReference type="AlphaFoldDB" id="A0A6G0XXB9"/>
<sequence>MARQPIKNARASHSAAPKVLTLNGTAQPLLEEKVDKMESPVSQKGEKDGVVEPSKECRHVTAAIDLSKFRKRLKQGGLHHCETCEKKSSKKIKSKSSKMLNDMEKIKEFAVCVACGFVGCLGLNHCTDHLTQKTKHFCYFNMDTKQIWCTKCECIVPGRRDRAQQAIKDVVHAFDEIVIGKSGRLLHAKGDDTTDSEAKDETSESSSSNLEVSPAKQKKDRFSWKVSFRKQSDQPKEDDENGVDLIPGLANLGNTCYFNSTIQSLKSVFLPMLADQSLRLDAKDTPITESLLAFFQTDVKHIKQVKGKSVYSPVTLLMAVREQCRQFRNRAQQDAYELFLGMIWAIDDEYIKATKAQRQPPALSPSASSAPTSPPKSPVMQQIFVKDEKNQTTTVMVPANSSVEDIQRLVAKKLQIDDDELLLTGGKPTTPSTSTSSSSFVCRAFLGCLVNSVVCHTCKTTSKAYDDCISVSLSIPNEIPDCSLEDCLDAFTTPTKISEALGSGYNCDKCNAGRGSEPPKLSTATVHMQFYGLAPFLILHLKRLTKAKKISRHVSFSFDLDVSPYVAMDAYGPHLPTTYSLQAVIVHSGGRFGGHYVAYVKHGSDWFHTSDTSVHRVSKDVVLAAEAYMLFYARQNEK</sequence>
<dbReference type="PROSITE" id="PS50271">
    <property type="entry name" value="ZF_UBP"/>
    <property type="match status" value="1"/>
</dbReference>
<feature type="domain" description="UBP-type" evidence="14">
    <location>
        <begin position="55"/>
        <end position="177"/>
    </location>
</feature>
<evidence type="ECO:0000256" key="2">
    <source>
        <dbReference type="ARBA" id="ARBA00009085"/>
    </source>
</evidence>
<dbReference type="InterPro" id="IPR001394">
    <property type="entry name" value="Peptidase_C19_UCH"/>
</dbReference>
<proteinExistence type="inferred from homology"/>
<dbReference type="Proteomes" id="UP000481153">
    <property type="component" value="Unassembled WGS sequence"/>
</dbReference>
<dbReference type="InterPro" id="IPR050164">
    <property type="entry name" value="Peptidase_C19"/>
</dbReference>
<name>A0A6G0XXB9_9STRA</name>
<dbReference type="SUPFAM" id="SSF57850">
    <property type="entry name" value="RING/U-box"/>
    <property type="match status" value="1"/>
</dbReference>
<comment type="catalytic activity">
    <reaction evidence="1 11">
        <text>Thiol-dependent hydrolysis of ester, thioester, amide, peptide and isopeptide bonds formed by the C-terminal Gly of ubiquitin (a 76-residue protein attached to proteins as an intracellular targeting signal).</text>
        <dbReference type="EC" id="3.4.19.12"/>
    </reaction>
</comment>
<dbReference type="InterPro" id="IPR018200">
    <property type="entry name" value="USP_CS"/>
</dbReference>
<dbReference type="Gene3D" id="3.30.40.10">
    <property type="entry name" value="Zinc/RING finger domain, C3HC4 (zinc finger)"/>
    <property type="match status" value="1"/>
</dbReference>
<keyword evidence="4" id="KW-0479">Metal-binding</keyword>
<feature type="region of interest" description="Disordered" evidence="12">
    <location>
        <begin position="188"/>
        <end position="216"/>
    </location>
</feature>
<dbReference type="InterPro" id="IPR038765">
    <property type="entry name" value="Papain-like_cys_pep_sf"/>
</dbReference>
<dbReference type="InterPro" id="IPR029071">
    <property type="entry name" value="Ubiquitin-like_domsf"/>
</dbReference>
<keyword evidence="7 11" id="KW-0378">Hydrolase</keyword>
<evidence type="ECO:0000256" key="1">
    <source>
        <dbReference type="ARBA" id="ARBA00000707"/>
    </source>
</evidence>
<feature type="region of interest" description="Disordered" evidence="12">
    <location>
        <begin position="1"/>
        <end position="24"/>
    </location>
</feature>
<evidence type="ECO:0000256" key="6">
    <source>
        <dbReference type="ARBA" id="ARBA00022786"/>
    </source>
</evidence>
<evidence type="ECO:0000256" key="11">
    <source>
        <dbReference type="RuleBase" id="RU366025"/>
    </source>
</evidence>
<evidence type="ECO:0000313" key="15">
    <source>
        <dbReference type="EMBL" id="KAF0745383.1"/>
    </source>
</evidence>
<evidence type="ECO:0000256" key="8">
    <source>
        <dbReference type="ARBA" id="ARBA00022807"/>
    </source>
</evidence>
<evidence type="ECO:0000256" key="12">
    <source>
        <dbReference type="SAM" id="MobiDB-lite"/>
    </source>
</evidence>
<dbReference type="PANTHER" id="PTHR24006:SF888">
    <property type="entry name" value="UBIQUITIN CARBOXYL-TERMINAL HYDROLASE 30"/>
    <property type="match status" value="1"/>
</dbReference>
<dbReference type="PROSITE" id="PS50235">
    <property type="entry name" value="USP_3"/>
    <property type="match status" value="1"/>
</dbReference>
<keyword evidence="9" id="KW-0862">Zinc</keyword>
<organism evidence="15 16">
    <name type="scientific">Aphanomyces euteiches</name>
    <dbReference type="NCBI Taxonomy" id="100861"/>
    <lineage>
        <taxon>Eukaryota</taxon>
        <taxon>Sar</taxon>
        <taxon>Stramenopiles</taxon>
        <taxon>Oomycota</taxon>
        <taxon>Saprolegniomycetes</taxon>
        <taxon>Saprolegniales</taxon>
        <taxon>Verrucalvaceae</taxon>
        <taxon>Aphanomyces</taxon>
    </lineage>
</organism>
<comment type="similarity">
    <text evidence="2 11">Belongs to the peptidase C19 family.</text>
</comment>
<accession>A0A6G0XXB9</accession>
<dbReference type="Pfam" id="PF00443">
    <property type="entry name" value="UCH"/>
    <property type="match status" value="1"/>
</dbReference>
<dbReference type="PROSITE" id="PS00972">
    <property type="entry name" value="USP_1"/>
    <property type="match status" value="1"/>
</dbReference>
<evidence type="ECO:0000259" key="14">
    <source>
        <dbReference type="PROSITE" id="PS50271"/>
    </source>
</evidence>
<feature type="domain" description="USP" evidence="13">
    <location>
        <begin position="247"/>
        <end position="635"/>
    </location>
</feature>
<dbReference type="PANTHER" id="PTHR24006">
    <property type="entry name" value="UBIQUITIN CARBOXYL-TERMINAL HYDROLASE"/>
    <property type="match status" value="1"/>
</dbReference>
<evidence type="ECO:0000256" key="5">
    <source>
        <dbReference type="ARBA" id="ARBA00022771"/>
    </source>
</evidence>
<keyword evidence="6 11" id="KW-0833">Ubl conjugation pathway</keyword>
<keyword evidence="8 11" id="KW-0788">Thiol protease</keyword>
<dbReference type="InterPro" id="IPR013083">
    <property type="entry name" value="Znf_RING/FYVE/PHD"/>
</dbReference>
<gene>
    <name evidence="15" type="ORF">Ae201684_000403</name>
</gene>
<dbReference type="GO" id="GO:0008270">
    <property type="term" value="F:zinc ion binding"/>
    <property type="evidence" value="ECO:0007669"/>
    <property type="project" value="UniProtKB-KW"/>
</dbReference>
<evidence type="ECO:0000256" key="10">
    <source>
        <dbReference type="PROSITE-ProRule" id="PRU00502"/>
    </source>
</evidence>
<dbReference type="GO" id="GO:0006508">
    <property type="term" value="P:proteolysis"/>
    <property type="evidence" value="ECO:0007669"/>
    <property type="project" value="UniProtKB-KW"/>
</dbReference>
<dbReference type="Pfam" id="PF02148">
    <property type="entry name" value="zf-UBP"/>
    <property type="match status" value="1"/>
</dbReference>
<dbReference type="GO" id="GO:0016579">
    <property type="term" value="P:protein deubiquitination"/>
    <property type="evidence" value="ECO:0007669"/>
    <property type="project" value="InterPro"/>
</dbReference>
<dbReference type="CDD" id="cd02257">
    <property type="entry name" value="Peptidase_C19"/>
    <property type="match status" value="1"/>
</dbReference>
<dbReference type="SUPFAM" id="SSF54001">
    <property type="entry name" value="Cysteine proteinases"/>
    <property type="match status" value="1"/>
</dbReference>
<dbReference type="EC" id="3.4.19.12" evidence="11"/>
<dbReference type="GO" id="GO:0005634">
    <property type="term" value="C:nucleus"/>
    <property type="evidence" value="ECO:0007669"/>
    <property type="project" value="TreeGrafter"/>
</dbReference>
<feature type="region of interest" description="Disordered" evidence="12">
    <location>
        <begin position="357"/>
        <end position="378"/>
    </location>
</feature>
<dbReference type="Gene3D" id="3.90.70.10">
    <property type="entry name" value="Cysteine proteinases"/>
    <property type="match status" value="1"/>
</dbReference>
<keyword evidence="16" id="KW-1185">Reference proteome</keyword>
<comment type="caution">
    <text evidence="15">The sequence shown here is derived from an EMBL/GenBank/DDBJ whole genome shotgun (WGS) entry which is preliminary data.</text>
</comment>
<feature type="compositionally biased region" description="Low complexity" evidence="12">
    <location>
        <begin position="360"/>
        <end position="371"/>
    </location>
</feature>
<evidence type="ECO:0000256" key="9">
    <source>
        <dbReference type="ARBA" id="ARBA00022833"/>
    </source>
</evidence>
<dbReference type="PROSITE" id="PS00973">
    <property type="entry name" value="USP_2"/>
    <property type="match status" value="1"/>
</dbReference>
<keyword evidence="3 11" id="KW-0645">Protease</keyword>
<evidence type="ECO:0000256" key="4">
    <source>
        <dbReference type="ARBA" id="ARBA00022723"/>
    </source>
</evidence>
<dbReference type="EMBL" id="VJMJ01000002">
    <property type="protein sequence ID" value="KAF0745383.1"/>
    <property type="molecule type" value="Genomic_DNA"/>
</dbReference>
<dbReference type="GO" id="GO:0005829">
    <property type="term" value="C:cytosol"/>
    <property type="evidence" value="ECO:0007669"/>
    <property type="project" value="TreeGrafter"/>
</dbReference>
<evidence type="ECO:0000313" key="16">
    <source>
        <dbReference type="Proteomes" id="UP000481153"/>
    </source>
</evidence>
<reference evidence="15 16" key="1">
    <citation type="submission" date="2019-07" db="EMBL/GenBank/DDBJ databases">
        <title>Genomics analysis of Aphanomyces spp. identifies a new class of oomycete effector associated with host adaptation.</title>
        <authorList>
            <person name="Gaulin E."/>
        </authorList>
    </citation>
    <scope>NUCLEOTIDE SEQUENCE [LARGE SCALE GENOMIC DNA]</scope>
    <source>
        <strain evidence="15 16">ATCC 201684</strain>
    </source>
</reference>
<evidence type="ECO:0000256" key="7">
    <source>
        <dbReference type="ARBA" id="ARBA00022801"/>
    </source>
</evidence>
<dbReference type="VEuPathDB" id="FungiDB:AeMF1_016919"/>
<dbReference type="InterPro" id="IPR028889">
    <property type="entry name" value="USP"/>
</dbReference>